<name>A0AAD7XE74_9APHY</name>
<accession>A0AAD7XE74</accession>
<keyword evidence="3" id="KW-1185">Reference proteome</keyword>
<feature type="region of interest" description="Disordered" evidence="1">
    <location>
        <begin position="1"/>
        <end position="53"/>
    </location>
</feature>
<dbReference type="AlphaFoldDB" id="A0AAD7XE74"/>
<dbReference type="EMBL" id="JAPEVG010000002">
    <property type="protein sequence ID" value="KAJ8502144.1"/>
    <property type="molecule type" value="Genomic_DNA"/>
</dbReference>
<reference evidence="2" key="1">
    <citation type="submission" date="2022-11" db="EMBL/GenBank/DDBJ databases">
        <title>Genome Sequence of Cubamyces cubensis.</title>
        <authorList>
            <person name="Buettner E."/>
        </authorList>
    </citation>
    <scope>NUCLEOTIDE SEQUENCE</scope>
    <source>
        <strain evidence="2">MPL-01</strain>
    </source>
</reference>
<protein>
    <submittedName>
        <fullName evidence="2">Uncharacterized protein</fullName>
    </submittedName>
</protein>
<evidence type="ECO:0000313" key="3">
    <source>
        <dbReference type="Proteomes" id="UP001215151"/>
    </source>
</evidence>
<evidence type="ECO:0000256" key="1">
    <source>
        <dbReference type="SAM" id="MobiDB-lite"/>
    </source>
</evidence>
<sequence>MTSTTDIRVLLTAPRLKPQPHNGQCRSPPQQLTNDIPIPDPRPDPVPDPELRTSGLRLQDSALEPQLSSLEPPPSSTISPFLPPNHPRCAISACTAHTLCVTVIALLLLLLTSRLSTDVAASKFGRRHARFNCEHARVEEALGRGQPRPRLPSPESRILSPLPSRSVEHLSLEGSRHYEKHDATHRDRERCQALRYAASDLRAFLWTTSWAHLMFGFPVHI</sequence>
<organism evidence="2 3">
    <name type="scientific">Trametes cubensis</name>
    <dbReference type="NCBI Taxonomy" id="1111947"/>
    <lineage>
        <taxon>Eukaryota</taxon>
        <taxon>Fungi</taxon>
        <taxon>Dikarya</taxon>
        <taxon>Basidiomycota</taxon>
        <taxon>Agaricomycotina</taxon>
        <taxon>Agaricomycetes</taxon>
        <taxon>Polyporales</taxon>
        <taxon>Polyporaceae</taxon>
        <taxon>Trametes</taxon>
    </lineage>
</organism>
<feature type="compositionally biased region" description="Basic and acidic residues" evidence="1">
    <location>
        <begin position="41"/>
        <end position="51"/>
    </location>
</feature>
<proteinExistence type="predicted"/>
<dbReference type="Proteomes" id="UP001215151">
    <property type="component" value="Unassembled WGS sequence"/>
</dbReference>
<evidence type="ECO:0000313" key="2">
    <source>
        <dbReference type="EMBL" id="KAJ8502144.1"/>
    </source>
</evidence>
<feature type="compositionally biased region" description="Polar residues" evidence="1">
    <location>
        <begin position="21"/>
        <end position="34"/>
    </location>
</feature>
<gene>
    <name evidence="2" type="ORF">ONZ51_g231</name>
</gene>
<comment type="caution">
    <text evidence="2">The sequence shown here is derived from an EMBL/GenBank/DDBJ whole genome shotgun (WGS) entry which is preliminary data.</text>
</comment>